<protein>
    <submittedName>
        <fullName evidence="1">Uncharacterized protein</fullName>
    </submittedName>
</protein>
<evidence type="ECO:0000313" key="1">
    <source>
        <dbReference type="EMBL" id="KHJ96776.1"/>
    </source>
</evidence>
<sequence>MFAHSLFTDPAANSYLFGDSCTRSDKFVAIGPNYSRLGNQLYHLASGYCIAKKINRIFYYPLKKGKRGLLLQHYLNLILKAFPKTGDVYKTFWKLRNFLIFGDEQDFMRTLASHIINRSTITEKRTAYVSTFPEMSDFYISSRLCRSFLLSAASSTMGWWLAFFARDQDAIYYYKDGRGANDFKISHDEFQLWVLPQLH</sequence>
<proteinExistence type="predicted"/>
<dbReference type="InterPro" id="IPR052501">
    <property type="entry name" value="Alpha-1-2_FucT"/>
</dbReference>
<accession>A0A0B1TL05</accession>
<reference evidence="1 2" key="1">
    <citation type="submission" date="2014-03" db="EMBL/GenBank/DDBJ databases">
        <title>Draft genome of the hookworm Oesophagostomum dentatum.</title>
        <authorList>
            <person name="Mitreva M."/>
        </authorList>
    </citation>
    <scope>NUCLEOTIDE SEQUENCE [LARGE SCALE GENOMIC DNA]</scope>
    <source>
        <strain evidence="1 2">OD-Hann</strain>
    </source>
</reference>
<dbReference type="OrthoDB" id="5854901at2759"/>
<organism evidence="1 2">
    <name type="scientific">Oesophagostomum dentatum</name>
    <name type="common">Nodular worm</name>
    <dbReference type="NCBI Taxonomy" id="61180"/>
    <lineage>
        <taxon>Eukaryota</taxon>
        <taxon>Metazoa</taxon>
        <taxon>Ecdysozoa</taxon>
        <taxon>Nematoda</taxon>
        <taxon>Chromadorea</taxon>
        <taxon>Rhabditida</taxon>
        <taxon>Rhabditina</taxon>
        <taxon>Rhabditomorpha</taxon>
        <taxon>Strongyloidea</taxon>
        <taxon>Strongylidae</taxon>
        <taxon>Oesophagostomum</taxon>
    </lineage>
</organism>
<dbReference type="PANTHER" id="PTHR22898">
    <property type="entry name" value="UNCHARACTERIZED GLYCOSOL TRANSFERASE-RELATED"/>
    <property type="match status" value="1"/>
</dbReference>
<keyword evidence="2" id="KW-1185">Reference proteome</keyword>
<name>A0A0B1TL05_OESDE</name>
<dbReference type="Proteomes" id="UP000053660">
    <property type="component" value="Unassembled WGS sequence"/>
</dbReference>
<evidence type="ECO:0000313" key="2">
    <source>
        <dbReference type="Proteomes" id="UP000053660"/>
    </source>
</evidence>
<dbReference type="EMBL" id="KN549591">
    <property type="protein sequence ID" value="KHJ96776.1"/>
    <property type="molecule type" value="Genomic_DNA"/>
</dbReference>
<dbReference type="PANTHER" id="PTHR22898:SF3">
    <property type="entry name" value="ALPHA-1,2-FUCOSYLTRANSFERASE-RELATED"/>
    <property type="match status" value="1"/>
</dbReference>
<gene>
    <name evidence="1" type="ORF">OESDEN_03261</name>
</gene>
<dbReference type="AlphaFoldDB" id="A0A0B1TL05"/>